<sequence>MQPWPPRRWGTGDEQAPDEAGPSAGGGPGPAWSVAHAAGAPGSPREYSPRARRPSWSRDEAQPSLGAEQPRGAPGRCRPRRARPKTPRRARHVALLKALPPPAPLSPRVAWEVAPSRMALPAPWDPNYEPKAGTWLLGGRCSSCTSFTCRTLCHPTFWPMYEPALLRGPENRELLPCDAGAGLGAPGSMPGETFSPPLPALRREDFLLDPLLPAGQRVPLYLSPQQARGSLRLLLPPPVATPCVLPPQVSGRRSLAWLTGPELIALTGLLLMSQGEPRRSPPDRGADHSGPSGDRNCPHGTDPSPPGSGDPHTP</sequence>
<dbReference type="PANTHER" id="PTHR39231:SF1">
    <property type="entry name" value="HISTONE DEACETYLASE COMPLEX SUBUNIT SAP25"/>
    <property type="match status" value="1"/>
</dbReference>
<dbReference type="PANTHER" id="PTHR39231">
    <property type="entry name" value="HISTONE DEACETYLASE COMPLEX SUBUNIT SAP25"/>
    <property type="match status" value="1"/>
</dbReference>
<gene>
    <name evidence="3" type="primary">SAP25</name>
</gene>
<keyword evidence="2" id="KW-1185">Reference proteome</keyword>
<evidence type="ECO:0000313" key="3">
    <source>
        <dbReference type="RefSeq" id="XP_060029393.1"/>
    </source>
</evidence>
<feature type="region of interest" description="Disordered" evidence="1">
    <location>
        <begin position="274"/>
        <end position="314"/>
    </location>
</feature>
<dbReference type="RefSeq" id="XP_060029393.1">
    <property type="nucleotide sequence ID" value="XM_060173410.1"/>
</dbReference>
<proteinExistence type="predicted"/>
<feature type="region of interest" description="Disordered" evidence="1">
    <location>
        <begin position="1"/>
        <end position="89"/>
    </location>
</feature>
<dbReference type="Proteomes" id="UP001652624">
    <property type="component" value="Chromosome 15"/>
</dbReference>
<dbReference type="Gene3D" id="6.10.140.710">
    <property type="match status" value="1"/>
</dbReference>
<evidence type="ECO:0000256" key="1">
    <source>
        <dbReference type="SAM" id="MobiDB-lite"/>
    </source>
</evidence>
<dbReference type="InterPro" id="IPR029163">
    <property type="entry name" value="SAP25"/>
</dbReference>
<protein>
    <submittedName>
        <fullName evidence="3">Histone deacetylase complex subunit SAP25 isoform X1</fullName>
    </submittedName>
</protein>
<accession>A0ABM3VYJ7</accession>
<evidence type="ECO:0000313" key="2">
    <source>
        <dbReference type="Proteomes" id="UP001652624"/>
    </source>
</evidence>
<organism evidence="2 3">
    <name type="scientific">Erinaceus europaeus</name>
    <name type="common">Western European hedgehog</name>
    <dbReference type="NCBI Taxonomy" id="9365"/>
    <lineage>
        <taxon>Eukaryota</taxon>
        <taxon>Metazoa</taxon>
        <taxon>Chordata</taxon>
        <taxon>Craniata</taxon>
        <taxon>Vertebrata</taxon>
        <taxon>Euteleostomi</taxon>
        <taxon>Mammalia</taxon>
        <taxon>Eutheria</taxon>
        <taxon>Laurasiatheria</taxon>
        <taxon>Eulipotyphla</taxon>
        <taxon>Erinaceidae</taxon>
        <taxon>Erinaceinae</taxon>
        <taxon>Erinaceus</taxon>
    </lineage>
</organism>
<feature type="compositionally biased region" description="Pro residues" evidence="1">
    <location>
        <begin position="303"/>
        <end position="314"/>
    </location>
</feature>
<name>A0ABM3VYJ7_ERIEU</name>
<feature type="compositionally biased region" description="Basic and acidic residues" evidence="1">
    <location>
        <begin position="276"/>
        <end position="287"/>
    </location>
</feature>
<dbReference type="GeneID" id="103124144"/>
<dbReference type="Pfam" id="PF15476">
    <property type="entry name" value="SAP25"/>
    <property type="match status" value="1"/>
</dbReference>
<reference evidence="3" key="1">
    <citation type="submission" date="2025-08" db="UniProtKB">
        <authorList>
            <consortium name="RefSeq"/>
        </authorList>
    </citation>
    <scope>IDENTIFICATION</scope>
</reference>
<feature type="compositionally biased region" description="Basic residues" evidence="1">
    <location>
        <begin position="77"/>
        <end position="89"/>
    </location>
</feature>